<sequence length="175" mass="21004">MNFKQAKSKMERELQDQFSILANFVAKFFKLKIKKHLILYINNELKKLFLSFFNFFLYRKEKTQGLTPNKDSCELVWLEWTQILYELVILSILLTSSECKILLLKSEKMMVSLFINIFLSKKYFNKISRLVLTRALSFQPSNLQVVFVRQNFKNLTTHSKFIVIYRIYSLSEMFH</sequence>
<name>A0A3M7P9E6_BRAPC</name>
<comment type="caution">
    <text evidence="1">The sequence shown here is derived from an EMBL/GenBank/DDBJ whole genome shotgun (WGS) entry which is preliminary data.</text>
</comment>
<dbReference type="EMBL" id="REGN01012462">
    <property type="protein sequence ID" value="RMZ95357.1"/>
    <property type="molecule type" value="Genomic_DNA"/>
</dbReference>
<protein>
    <submittedName>
        <fullName evidence="1">Uncharacterized protein</fullName>
    </submittedName>
</protein>
<accession>A0A3M7P9E6</accession>
<evidence type="ECO:0000313" key="1">
    <source>
        <dbReference type="EMBL" id="RMZ95357.1"/>
    </source>
</evidence>
<evidence type="ECO:0000313" key="2">
    <source>
        <dbReference type="Proteomes" id="UP000276133"/>
    </source>
</evidence>
<proteinExistence type="predicted"/>
<organism evidence="1 2">
    <name type="scientific">Brachionus plicatilis</name>
    <name type="common">Marine rotifer</name>
    <name type="synonym">Brachionus muelleri</name>
    <dbReference type="NCBI Taxonomy" id="10195"/>
    <lineage>
        <taxon>Eukaryota</taxon>
        <taxon>Metazoa</taxon>
        <taxon>Spiralia</taxon>
        <taxon>Gnathifera</taxon>
        <taxon>Rotifera</taxon>
        <taxon>Eurotatoria</taxon>
        <taxon>Monogononta</taxon>
        <taxon>Pseudotrocha</taxon>
        <taxon>Ploima</taxon>
        <taxon>Brachionidae</taxon>
        <taxon>Brachionus</taxon>
    </lineage>
</organism>
<dbReference type="AlphaFoldDB" id="A0A3M7P9E6"/>
<reference evidence="1 2" key="1">
    <citation type="journal article" date="2018" name="Sci. Rep.">
        <title>Genomic signatures of local adaptation to the degree of environmental predictability in rotifers.</title>
        <authorList>
            <person name="Franch-Gras L."/>
            <person name="Hahn C."/>
            <person name="Garcia-Roger E.M."/>
            <person name="Carmona M.J."/>
            <person name="Serra M."/>
            <person name="Gomez A."/>
        </authorList>
    </citation>
    <scope>NUCLEOTIDE SEQUENCE [LARGE SCALE GENOMIC DNA]</scope>
    <source>
        <strain evidence="1">HYR1</strain>
    </source>
</reference>
<gene>
    <name evidence="1" type="ORF">BpHYR1_011753</name>
</gene>
<dbReference type="Proteomes" id="UP000276133">
    <property type="component" value="Unassembled WGS sequence"/>
</dbReference>
<keyword evidence="2" id="KW-1185">Reference proteome</keyword>